<proteinExistence type="predicted"/>
<gene>
    <name evidence="3" type="primary">Aste57867_1219</name>
    <name evidence="2" type="ORF">As57867_001218</name>
    <name evidence="3" type="ORF">ASTE57867_1219</name>
</gene>
<feature type="compositionally biased region" description="Low complexity" evidence="1">
    <location>
        <begin position="49"/>
        <end position="61"/>
    </location>
</feature>
<evidence type="ECO:0000256" key="1">
    <source>
        <dbReference type="SAM" id="MobiDB-lite"/>
    </source>
</evidence>
<reference evidence="2" key="2">
    <citation type="submission" date="2019-06" db="EMBL/GenBank/DDBJ databases">
        <title>Genomics analysis of Aphanomyces spp. identifies a new class of oomycete effector associated with host adaptation.</title>
        <authorList>
            <person name="Gaulin E."/>
        </authorList>
    </citation>
    <scope>NUCLEOTIDE SEQUENCE</scope>
    <source>
        <strain evidence="2">CBS 578.67</strain>
    </source>
</reference>
<dbReference type="GO" id="GO:0006303">
    <property type="term" value="P:double-strand break repair via nonhomologous end joining"/>
    <property type="evidence" value="ECO:0007669"/>
    <property type="project" value="TreeGrafter"/>
</dbReference>
<dbReference type="AlphaFoldDB" id="A0A485K8V1"/>
<evidence type="ECO:0000313" key="3">
    <source>
        <dbReference type="EMBL" id="VFT78439.1"/>
    </source>
</evidence>
<evidence type="ECO:0000313" key="2">
    <source>
        <dbReference type="EMBL" id="KAF0719189.1"/>
    </source>
</evidence>
<dbReference type="Gene3D" id="1.10.150.110">
    <property type="entry name" value="DNA polymerase beta, N-terminal domain-like"/>
    <property type="match status" value="3"/>
</dbReference>
<dbReference type="PANTHER" id="PTHR11276:SF28">
    <property type="entry name" value="DNA POLYMERASE LAMBDA"/>
    <property type="match status" value="1"/>
</dbReference>
<feature type="region of interest" description="Disordered" evidence="1">
    <location>
        <begin position="1"/>
        <end position="62"/>
    </location>
</feature>
<dbReference type="EMBL" id="VJMH01000086">
    <property type="protein sequence ID" value="KAF0719189.1"/>
    <property type="molecule type" value="Genomic_DNA"/>
</dbReference>
<dbReference type="InterPro" id="IPR027421">
    <property type="entry name" value="DNA_pol_lamdba_lyase_dom_sf"/>
</dbReference>
<dbReference type="EMBL" id="CAADRA010000086">
    <property type="protein sequence ID" value="VFT78439.1"/>
    <property type="molecule type" value="Genomic_DNA"/>
</dbReference>
<sequence length="339" mass="36666">MSNKAASSGNPKKRKHAASTQGVKAVKGHTRSVPAKRHRAEPKKKIAAKKVAPTPSTAAADDATHADNQALATVFVALAESKQSLGFKSQFKLYRQVAAAIRDSGDAIEGGADVVGSMQMTPSQAATIGGEIDEFLSTGKIEELEMHRGERKVARHEDNQHLTDVFVDLAAAAATKVNALDKRRMFWKTARAIADADEAIESREDAMDVLAGVKKDPTALVLLMEEFLETGEIKELARLRGSDDDGDEETSADDQPAKHQDNQDLADAFVELAKHDAKKRKMYWMVAHAILDADDAITCGKDVDGGASKLKPGFGWAMIDEFVSTGQIAKLERFRASKE</sequence>
<dbReference type="Proteomes" id="UP000332933">
    <property type="component" value="Unassembled WGS sequence"/>
</dbReference>
<organism evidence="3 4">
    <name type="scientific">Aphanomyces stellatus</name>
    <dbReference type="NCBI Taxonomy" id="120398"/>
    <lineage>
        <taxon>Eukaryota</taxon>
        <taxon>Sar</taxon>
        <taxon>Stramenopiles</taxon>
        <taxon>Oomycota</taxon>
        <taxon>Saprolegniomycetes</taxon>
        <taxon>Saprolegniales</taxon>
        <taxon>Verrucalvaceae</taxon>
        <taxon>Aphanomyces</taxon>
    </lineage>
</organism>
<keyword evidence="4" id="KW-1185">Reference proteome</keyword>
<dbReference type="InterPro" id="IPR022312">
    <property type="entry name" value="DNA_pol_X"/>
</dbReference>
<feature type="compositionally biased region" description="Polar residues" evidence="1">
    <location>
        <begin position="1"/>
        <end position="10"/>
    </location>
</feature>
<evidence type="ECO:0000313" key="4">
    <source>
        <dbReference type="Proteomes" id="UP000332933"/>
    </source>
</evidence>
<protein>
    <submittedName>
        <fullName evidence="3">Aste57867_1219 protein</fullName>
    </submittedName>
</protein>
<feature type="compositionally biased region" description="Basic residues" evidence="1">
    <location>
        <begin position="26"/>
        <end position="48"/>
    </location>
</feature>
<dbReference type="GO" id="GO:0003887">
    <property type="term" value="F:DNA-directed DNA polymerase activity"/>
    <property type="evidence" value="ECO:0007669"/>
    <property type="project" value="InterPro"/>
</dbReference>
<dbReference type="GO" id="GO:0003677">
    <property type="term" value="F:DNA binding"/>
    <property type="evidence" value="ECO:0007669"/>
    <property type="project" value="InterPro"/>
</dbReference>
<name>A0A485K8V1_9STRA</name>
<dbReference type="GO" id="GO:0005634">
    <property type="term" value="C:nucleus"/>
    <property type="evidence" value="ECO:0007669"/>
    <property type="project" value="TreeGrafter"/>
</dbReference>
<reference evidence="3 4" key="1">
    <citation type="submission" date="2019-03" db="EMBL/GenBank/DDBJ databases">
        <authorList>
            <person name="Gaulin E."/>
            <person name="Dumas B."/>
        </authorList>
    </citation>
    <scope>NUCLEOTIDE SEQUENCE [LARGE SCALE GENOMIC DNA]</scope>
    <source>
        <strain evidence="3">CBS 568.67</strain>
    </source>
</reference>
<dbReference type="PANTHER" id="PTHR11276">
    <property type="entry name" value="DNA POLYMERASE TYPE-X FAMILY MEMBER"/>
    <property type="match status" value="1"/>
</dbReference>
<accession>A0A485K8V1</accession>
<feature type="region of interest" description="Disordered" evidence="1">
    <location>
        <begin position="239"/>
        <end position="263"/>
    </location>
</feature>